<feature type="region of interest" description="Disordered" evidence="1">
    <location>
        <begin position="683"/>
        <end position="737"/>
    </location>
</feature>
<feature type="domain" description="Fibronectin type-III" evidence="3">
    <location>
        <begin position="187"/>
        <end position="284"/>
    </location>
</feature>
<dbReference type="EMBL" id="JARAKH010000006">
    <property type="protein sequence ID" value="KAK8403200.1"/>
    <property type="molecule type" value="Genomic_DNA"/>
</dbReference>
<sequence length="737" mass="82661">MLFPVHDSKLCKHQTATDSRPRRTCRAPPAGRSSRASTLGAMADRQTRVVAACCYVILTVTSFASHVTGKTVMVSTELPALPCFDTSAECSCPGIEDMILVDGELQEEEIVFFWNVIPEKPQEQKYNVSHKVQELACRVEEHDRDWRPYPYERKTLFLRYGPHQNVTVRVQIGVTVGLRSILTPSEAPTVRVFLSCSRGKCDVTGNDCRNYNGDNFQIKFSIETPSGIQTYFENVTEDNTANLYWDVAGLLPFTTYRVTALPVNIIGEASSEFLQSTTFKTPPEAPSMVYNLQATDVFHDSVTVSWTPPHDFPPKGMLEHYLMKSILRHPGKRKKLWTTTGILTSTAAFWDVVPPVTDLSITTEQGTKTLNLTWKSPETDTSVFYMVSLYLENSVILETNTSSTTASFEDLAAATQYLARVKACYTEEKWKCSNDTEITSWTWPNPPQLQGAAEFLNTTSKGITVKLPVLVNPPGWHWVLAKKHIKKRSQTWKEIIKQKAEEIVRRKAKNMENVTSYSYSGDPLDDKDLRVVARINEREEKRQDQMTIAEDSPDANVTLTSNTKYVVLVVTETRAGKCGEYHVSEPMIFQTEPEVDPVSAMAMIGGICIGAVLLATGATWVWLWGRKRRQERSSSHLTTTVAEDKELNLQSVNLSGFQGSSAQASEQHTDEHMDDLYEAISDERDEGSPDATEHEGSPYAAEHEGSPNATKREGSPNTTEPHLYERLSHQYEAITKL</sequence>
<name>A0AAW0UX86_SCYPA</name>
<dbReference type="PROSITE" id="PS50853">
    <property type="entry name" value="FN3"/>
    <property type="match status" value="2"/>
</dbReference>
<evidence type="ECO:0000313" key="4">
    <source>
        <dbReference type="EMBL" id="KAK8403200.1"/>
    </source>
</evidence>
<comment type="caution">
    <text evidence="4">The sequence shown here is derived from an EMBL/GenBank/DDBJ whole genome shotgun (WGS) entry which is preliminary data.</text>
</comment>
<dbReference type="AlphaFoldDB" id="A0AAW0UX86"/>
<keyword evidence="2" id="KW-0812">Transmembrane</keyword>
<evidence type="ECO:0000313" key="5">
    <source>
        <dbReference type="Proteomes" id="UP001487740"/>
    </source>
</evidence>
<gene>
    <name evidence="4" type="ORF">O3P69_000381</name>
</gene>
<dbReference type="Proteomes" id="UP001487740">
    <property type="component" value="Unassembled WGS sequence"/>
</dbReference>
<feature type="transmembrane region" description="Helical" evidence="2">
    <location>
        <begin position="600"/>
        <end position="623"/>
    </location>
</feature>
<evidence type="ECO:0000256" key="2">
    <source>
        <dbReference type="SAM" id="Phobius"/>
    </source>
</evidence>
<organism evidence="4 5">
    <name type="scientific">Scylla paramamosain</name>
    <name type="common">Mud crab</name>
    <dbReference type="NCBI Taxonomy" id="85552"/>
    <lineage>
        <taxon>Eukaryota</taxon>
        <taxon>Metazoa</taxon>
        <taxon>Ecdysozoa</taxon>
        <taxon>Arthropoda</taxon>
        <taxon>Crustacea</taxon>
        <taxon>Multicrustacea</taxon>
        <taxon>Malacostraca</taxon>
        <taxon>Eumalacostraca</taxon>
        <taxon>Eucarida</taxon>
        <taxon>Decapoda</taxon>
        <taxon>Pleocyemata</taxon>
        <taxon>Brachyura</taxon>
        <taxon>Eubrachyura</taxon>
        <taxon>Portunoidea</taxon>
        <taxon>Portunidae</taxon>
        <taxon>Portuninae</taxon>
        <taxon>Scylla</taxon>
    </lineage>
</organism>
<dbReference type="InterPro" id="IPR036116">
    <property type="entry name" value="FN3_sf"/>
</dbReference>
<proteinExistence type="predicted"/>
<feature type="compositionally biased region" description="Basic and acidic residues" evidence="1">
    <location>
        <begin position="691"/>
        <end position="714"/>
    </location>
</feature>
<dbReference type="Gene3D" id="2.60.40.10">
    <property type="entry name" value="Immunoglobulins"/>
    <property type="match status" value="2"/>
</dbReference>
<feature type="region of interest" description="Disordered" evidence="1">
    <location>
        <begin position="14"/>
        <end position="39"/>
    </location>
</feature>
<keyword evidence="5" id="KW-1185">Reference proteome</keyword>
<dbReference type="PANTHER" id="PTHR46957:SF3">
    <property type="entry name" value="CYTOKINE RECEPTOR"/>
    <property type="match status" value="1"/>
</dbReference>
<dbReference type="InterPro" id="IPR013783">
    <property type="entry name" value="Ig-like_fold"/>
</dbReference>
<evidence type="ECO:0000259" key="3">
    <source>
        <dbReference type="PROSITE" id="PS50853"/>
    </source>
</evidence>
<evidence type="ECO:0000256" key="1">
    <source>
        <dbReference type="SAM" id="MobiDB-lite"/>
    </source>
</evidence>
<dbReference type="Pfam" id="PF00041">
    <property type="entry name" value="fn3"/>
    <property type="match status" value="1"/>
</dbReference>
<dbReference type="InterPro" id="IPR003961">
    <property type="entry name" value="FN3_dom"/>
</dbReference>
<dbReference type="InterPro" id="IPR050713">
    <property type="entry name" value="RTP_Phos/Ushers"/>
</dbReference>
<protein>
    <recommendedName>
        <fullName evidence="3">Fibronectin type-III domain-containing protein</fullName>
    </recommendedName>
</protein>
<keyword evidence="2" id="KW-0472">Membrane</keyword>
<dbReference type="PANTHER" id="PTHR46957">
    <property type="entry name" value="CYTOKINE RECEPTOR"/>
    <property type="match status" value="1"/>
</dbReference>
<reference evidence="4 5" key="1">
    <citation type="submission" date="2023-03" db="EMBL/GenBank/DDBJ databases">
        <title>High-quality genome of Scylla paramamosain provides insights in environmental adaptation.</title>
        <authorList>
            <person name="Zhang L."/>
        </authorList>
    </citation>
    <scope>NUCLEOTIDE SEQUENCE [LARGE SCALE GENOMIC DNA]</scope>
    <source>
        <strain evidence="4">LZ_2023a</strain>
        <tissue evidence="4">Muscle</tissue>
    </source>
</reference>
<accession>A0AAW0UX86</accession>
<dbReference type="SMART" id="SM00060">
    <property type="entry name" value="FN3"/>
    <property type="match status" value="2"/>
</dbReference>
<dbReference type="SUPFAM" id="SSF49265">
    <property type="entry name" value="Fibronectin type III"/>
    <property type="match status" value="2"/>
</dbReference>
<keyword evidence="2" id="KW-1133">Transmembrane helix</keyword>
<dbReference type="GO" id="GO:0016020">
    <property type="term" value="C:membrane"/>
    <property type="evidence" value="ECO:0007669"/>
    <property type="project" value="UniProtKB-SubCell"/>
</dbReference>
<dbReference type="CDD" id="cd00063">
    <property type="entry name" value="FN3"/>
    <property type="match status" value="1"/>
</dbReference>
<feature type="domain" description="Fibronectin type-III" evidence="3">
    <location>
        <begin position="355"/>
        <end position="445"/>
    </location>
</feature>